<accession>A0AAW4Y2S9</accession>
<dbReference type="Proteomes" id="UP001199260">
    <property type="component" value="Unassembled WGS sequence"/>
</dbReference>
<name>A0AAW4Y2S9_9BURK</name>
<evidence type="ECO:0000313" key="4">
    <source>
        <dbReference type="Proteomes" id="UP001199260"/>
    </source>
</evidence>
<dbReference type="InterPro" id="IPR001969">
    <property type="entry name" value="Aspartic_peptidase_AS"/>
</dbReference>
<dbReference type="CDD" id="cd05483">
    <property type="entry name" value="retropepsin_like_bacteria"/>
    <property type="match status" value="1"/>
</dbReference>
<sequence length="208" mass="22296">MSRLRTRRPDSSPSAQPAGLAQPSPWPGQPQPAGGPGPVRTPPDANRRTTWVLLAIWIGVMFAIYLVTEVYRKPSEGKVMAHGVLEIPRDRDGHFRVAGSVNGVPVQFMVDTGASLISITDAVAVRANLGEGVPISFQTANGVRQGMMSRAERVEVGPLAVNGLRVGTGYTGESARDALLGQNFLRYFDVSISGNSMVLKARDSEAMR</sequence>
<dbReference type="RefSeq" id="WP_230778800.1">
    <property type="nucleotide sequence ID" value="NZ_JAJNCT010000027.1"/>
</dbReference>
<dbReference type="Pfam" id="PF13975">
    <property type="entry name" value="gag-asp_proteas"/>
    <property type="match status" value="1"/>
</dbReference>
<dbReference type="Gene3D" id="2.40.70.10">
    <property type="entry name" value="Acid Proteases"/>
    <property type="match status" value="1"/>
</dbReference>
<feature type="compositionally biased region" description="Pro residues" evidence="1">
    <location>
        <begin position="24"/>
        <end position="41"/>
    </location>
</feature>
<keyword evidence="3" id="KW-0378">Hydrolase</keyword>
<dbReference type="EMBL" id="JAJNCT010000027">
    <property type="protein sequence ID" value="MCD2167256.1"/>
    <property type="molecule type" value="Genomic_DNA"/>
</dbReference>
<dbReference type="GO" id="GO:0006508">
    <property type="term" value="P:proteolysis"/>
    <property type="evidence" value="ECO:0007669"/>
    <property type="project" value="UniProtKB-KW"/>
</dbReference>
<dbReference type="InterPro" id="IPR011969">
    <property type="entry name" value="Clan_AA_Asp_peptidase_C"/>
</dbReference>
<reference evidence="3 4" key="1">
    <citation type="submission" date="2021-11" db="EMBL/GenBank/DDBJ databases">
        <title>Genome sequence.</title>
        <authorList>
            <person name="Sun Q."/>
        </authorList>
    </citation>
    <scope>NUCLEOTIDE SEQUENCE [LARGE SCALE GENOMIC DNA]</scope>
    <source>
        <strain evidence="3 4">KCTC 12005</strain>
    </source>
</reference>
<keyword evidence="2" id="KW-0472">Membrane</keyword>
<dbReference type="SUPFAM" id="SSF50630">
    <property type="entry name" value="Acid proteases"/>
    <property type="match status" value="1"/>
</dbReference>
<keyword evidence="2" id="KW-1133">Transmembrane helix</keyword>
<keyword evidence="4" id="KW-1185">Reference proteome</keyword>
<evidence type="ECO:0000256" key="2">
    <source>
        <dbReference type="SAM" id="Phobius"/>
    </source>
</evidence>
<keyword evidence="3" id="KW-0645">Protease</keyword>
<feature type="region of interest" description="Disordered" evidence="1">
    <location>
        <begin position="1"/>
        <end position="44"/>
    </location>
</feature>
<keyword evidence="2" id="KW-0812">Transmembrane</keyword>
<dbReference type="InterPro" id="IPR021109">
    <property type="entry name" value="Peptidase_aspartic_dom_sf"/>
</dbReference>
<evidence type="ECO:0000313" key="3">
    <source>
        <dbReference type="EMBL" id="MCD2167256.1"/>
    </source>
</evidence>
<comment type="caution">
    <text evidence="3">The sequence shown here is derived from an EMBL/GenBank/DDBJ whole genome shotgun (WGS) entry which is preliminary data.</text>
</comment>
<organism evidence="3 4">
    <name type="scientific">Comamonas koreensis</name>
    <dbReference type="NCBI Taxonomy" id="160825"/>
    <lineage>
        <taxon>Bacteria</taxon>
        <taxon>Pseudomonadati</taxon>
        <taxon>Pseudomonadota</taxon>
        <taxon>Betaproteobacteria</taxon>
        <taxon>Burkholderiales</taxon>
        <taxon>Comamonadaceae</taxon>
        <taxon>Comamonas</taxon>
    </lineage>
</organism>
<dbReference type="NCBIfam" id="TIGR02281">
    <property type="entry name" value="clan_AA_DTGA"/>
    <property type="match status" value="1"/>
</dbReference>
<dbReference type="GO" id="GO:0004190">
    <property type="term" value="F:aspartic-type endopeptidase activity"/>
    <property type="evidence" value="ECO:0007669"/>
    <property type="project" value="InterPro"/>
</dbReference>
<feature type="transmembrane region" description="Helical" evidence="2">
    <location>
        <begin position="50"/>
        <end position="68"/>
    </location>
</feature>
<dbReference type="AlphaFoldDB" id="A0AAW4Y2S9"/>
<protein>
    <submittedName>
        <fullName evidence="3">Retroviral-like aspartic protease family protein</fullName>
    </submittedName>
</protein>
<dbReference type="InterPro" id="IPR034122">
    <property type="entry name" value="Retropepsin-like_bacterial"/>
</dbReference>
<dbReference type="PROSITE" id="PS00141">
    <property type="entry name" value="ASP_PROTEASE"/>
    <property type="match status" value="1"/>
</dbReference>
<proteinExistence type="predicted"/>
<evidence type="ECO:0000256" key="1">
    <source>
        <dbReference type="SAM" id="MobiDB-lite"/>
    </source>
</evidence>
<gene>
    <name evidence="3" type="ORF">LPW39_19215</name>
</gene>